<keyword evidence="4 8" id="KW-0812">Transmembrane</keyword>
<name>A0ABT9IV50_9BACL</name>
<reference evidence="9 10" key="1">
    <citation type="submission" date="2023-08" db="EMBL/GenBank/DDBJ databases">
        <authorList>
            <person name="Park J.-S."/>
        </authorList>
    </citation>
    <scope>NUCLEOTIDE SEQUENCE [LARGE SCALE GENOMIC DNA]</scope>
    <source>
        <strain evidence="9 10">2205SS18-9</strain>
    </source>
</reference>
<comment type="similarity">
    <text evidence="2">Belongs to the MreD family.</text>
</comment>
<keyword evidence="5" id="KW-0133">Cell shape</keyword>
<protein>
    <submittedName>
        <fullName evidence="9">Rod shape-determining protein MreD</fullName>
    </submittedName>
</protein>
<evidence type="ECO:0000256" key="5">
    <source>
        <dbReference type="ARBA" id="ARBA00022960"/>
    </source>
</evidence>
<dbReference type="Pfam" id="PF04093">
    <property type="entry name" value="MreD"/>
    <property type="match status" value="1"/>
</dbReference>
<dbReference type="NCBIfam" id="TIGR03426">
    <property type="entry name" value="shape_MreD"/>
    <property type="match status" value="1"/>
</dbReference>
<keyword evidence="10" id="KW-1185">Reference proteome</keyword>
<comment type="subcellular location">
    <subcellularLocation>
        <location evidence="1">Cell membrane</location>
        <topology evidence="1">Multi-pass membrane protein</topology>
    </subcellularLocation>
</comment>
<evidence type="ECO:0000256" key="2">
    <source>
        <dbReference type="ARBA" id="ARBA00007776"/>
    </source>
</evidence>
<comment type="caution">
    <text evidence="9">The sequence shown here is derived from an EMBL/GenBank/DDBJ whole genome shotgun (WGS) entry which is preliminary data.</text>
</comment>
<evidence type="ECO:0000256" key="8">
    <source>
        <dbReference type="SAM" id="Phobius"/>
    </source>
</evidence>
<keyword evidence="6 8" id="KW-1133">Transmembrane helix</keyword>
<feature type="transmembrane region" description="Helical" evidence="8">
    <location>
        <begin position="99"/>
        <end position="125"/>
    </location>
</feature>
<accession>A0ABT9IV50</accession>
<evidence type="ECO:0000256" key="6">
    <source>
        <dbReference type="ARBA" id="ARBA00022989"/>
    </source>
</evidence>
<evidence type="ECO:0000256" key="4">
    <source>
        <dbReference type="ARBA" id="ARBA00022692"/>
    </source>
</evidence>
<dbReference type="EMBL" id="JAVAMP010000001">
    <property type="protein sequence ID" value="MDP5272729.1"/>
    <property type="molecule type" value="Genomic_DNA"/>
</dbReference>
<feature type="transmembrane region" description="Helical" evidence="8">
    <location>
        <begin position="75"/>
        <end position="93"/>
    </location>
</feature>
<keyword evidence="3" id="KW-1003">Cell membrane</keyword>
<keyword evidence="7 8" id="KW-0472">Membrane</keyword>
<evidence type="ECO:0000313" key="10">
    <source>
        <dbReference type="Proteomes" id="UP001231941"/>
    </source>
</evidence>
<evidence type="ECO:0000313" key="9">
    <source>
        <dbReference type="EMBL" id="MDP5272729.1"/>
    </source>
</evidence>
<sequence>MLRTWICIILFILFLIEGALTPWLPLKWNEGLHITPHFTFIIILYTCFYVQRSFAIIIAFLIGFFYDIIYSNQLFGLYAFCLGFIVYFISYMIKRSYLGFFTFTLVATLSLFLLDSMIYGIYYLFKLTEQSYIWVIAHQVLPSLFVNVLFSMMLYLPFRSLVVHISFKQKG</sequence>
<dbReference type="InterPro" id="IPR007227">
    <property type="entry name" value="Cell_shape_determining_MreD"/>
</dbReference>
<organism evidence="9 10">
    <name type="scientific">Chengkuizengella axinellae</name>
    <dbReference type="NCBI Taxonomy" id="3064388"/>
    <lineage>
        <taxon>Bacteria</taxon>
        <taxon>Bacillati</taxon>
        <taxon>Bacillota</taxon>
        <taxon>Bacilli</taxon>
        <taxon>Bacillales</taxon>
        <taxon>Paenibacillaceae</taxon>
        <taxon>Chengkuizengella</taxon>
    </lineage>
</organism>
<dbReference type="Proteomes" id="UP001231941">
    <property type="component" value="Unassembled WGS sequence"/>
</dbReference>
<evidence type="ECO:0000256" key="7">
    <source>
        <dbReference type="ARBA" id="ARBA00023136"/>
    </source>
</evidence>
<proteinExistence type="inferred from homology"/>
<gene>
    <name evidence="9" type="primary">mreD</name>
    <name evidence="9" type="ORF">Q5Y73_01280</name>
</gene>
<evidence type="ECO:0000256" key="1">
    <source>
        <dbReference type="ARBA" id="ARBA00004651"/>
    </source>
</evidence>
<feature type="transmembrane region" description="Helical" evidence="8">
    <location>
        <begin position="132"/>
        <end position="156"/>
    </location>
</feature>
<evidence type="ECO:0000256" key="3">
    <source>
        <dbReference type="ARBA" id="ARBA00022475"/>
    </source>
</evidence>
<dbReference type="RefSeq" id="WP_305990038.1">
    <property type="nucleotide sequence ID" value="NZ_JAVAMP010000001.1"/>
</dbReference>
<feature type="transmembrane region" description="Helical" evidence="8">
    <location>
        <begin position="42"/>
        <end position="66"/>
    </location>
</feature>